<evidence type="ECO:0000313" key="3">
    <source>
        <dbReference type="Proteomes" id="UP000242381"/>
    </source>
</evidence>
<evidence type="ECO:0000256" key="1">
    <source>
        <dbReference type="SAM" id="MobiDB-lite"/>
    </source>
</evidence>
<dbReference type="VEuPathDB" id="FungiDB:BCV72DRAFT_318411"/>
<protein>
    <submittedName>
        <fullName evidence="2">Uncharacterized protein</fullName>
    </submittedName>
</protein>
<dbReference type="Proteomes" id="UP000242381">
    <property type="component" value="Unassembled WGS sequence"/>
</dbReference>
<name>A0A1X0RNV6_RHIZD</name>
<sequence>MNKQQTSLPPISTLLTETAPRIVIEPSSSPLLLPGIHSPNYLSPLLSPLSYASSITRSPSPISPIQTLPPIHGDDPPRPLKQQQPSKTKSSHYLWNTTARYSHSLKEEEEEKPMETPPEPQELDLPPFTQIVLSESGQAILKRRRGRPPTIKHCTTDGKHWTFLTPTVWDVTHHDQSLTTPEKNEYTDDVMSGTMAAFTSSSMDMVLQMPRKKRGRKPKSHIHGHSCFVWKDMTSTNNRNGQGDIVEENGSEAVDWGRTKKTINASLKLKFLSAATTTRKAATDVRTGQNWAKKLKDDLDFRKTNQQNPRGRKVSFRISI</sequence>
<feature type="region of interest" description="Disordered" evidence="1">
    <location>
        <begin position="57"/>
        <end position="124"/>
    </location>
</feature>
<evidence type="ECO:0000313" key="2">
    <source>
        <dbReference type="EMBL" id="ORE13621.1"/>
    </source>
</evidence>
<dbReference type="AlphaFoldDB" id="A0A1X0RNV6"/>
<proteinExistence type="predicted"/>
<gene>
    <name evidence="2" type="ORF">BCV71DRAFT_258480</name>
</gene>
<reference evidence="2 3" key="1">
    <citation type="journal article" date="2016" name="Proc. Natl. Acad. Sci. U.S.A.">
        <title>Lipid metabolic changes in an early divergent fungus govern the establishment of a mutualistic symbiosis with endobacteria.</title>
        <authorList>
            <person name="Lastovetsky O.A."/>
            <person name="Gaspar M.L."/>
            <person name="Mondo S.J."/>
            <person name="LaButti K.M."/>
            <person name="Sandor L."/>
            <person name="Grigoriev I.V."/>
            <person name="Henry S.A."/>
            <person name="Pawlowska T.E."/>
        </authorList>
    </citation>
    <scope>NUCLEOTIDE SEQUENCE [LARGE SCALE GENOMIC DNA]</scope>
    <source>
        <strain evidence="2 3">ATCC 11559</strain>
    </source>
</reference>
<dbReference type="OMA" id="FVWKDIS"/>
<organism evidence="2 3">
    <name type="scientific">Rhizopus microsporus</name>
    <dbReference type="NCBI Taxonomy" id="58291"/>
    <lineage>
        <taxon>Eukaryota</taxon>
        <taxon>Fungi</taxon>
        <taxon>Fungi incertae sedis</taxon>
        <taxon>Mucoromycota</taxon>
        <taxon>Mucoromycotina</taxon>
        <taxon>Mucoromycetes</taxon>
        <taxon>Mucorales</taxon>
        <taxon>Mucorineae</taxon>
        <taxon>Rhizopodaceae</taxon>
        <taxon>Rhizopus</taxon>
    </lineage>
</organism>
<feature type="compositionally biased region" description="Polar residues" evidence="1">
    <location>
        <begin position="81"/>
        <end position="101"/>
    </location>
</feature>
<dbReference type="EMBL" id="KV921522">
    <property type="protein sequence ID" value="ORE13621.1"/>
    <property type="molecule type" value="Genomic_DNA"/>
</dbReference>
<accession>A0A1X0RNV6</accession>